<keyword evidence="2" id="KW-1185">Reference proteome</keyword>
<evidence type="ECO:0000313" key="1">
    <source>
        <dbReference type="EnsemblPlants" id="Ma04_p12540.1"/>
    </source>
</evidence>
<reference evidence="1" key="1">
    <citation type="submission" date="2021-05" db="UniProtKB">
        <authorList>
            <consortium name="EnsemblPlants"/>
        </authorList>
    </citation>
    <scope>IDENTIFICATION</scope>
    <source>
        <strain evidence="1">subsp. malaccensis</strain>
    </source>
</reference>
<name>A0A804INZ7_MUSAM</name>
<proteinExistence type="predicted"/>
<dbReference type="Gramene" id="Ma04_t12540.1">
    <property type="protein sequence ID" value="Ma04_p12540.1"/>
    <property type="gene ID" value="Ma04_g12540"/>
</dbReference>
<organism evidence="1 2">
    <name type="scientific">Musa acuminata subsp. malaccensis</name>
    <name type="common">Wild banana</name>
    <name type="synonym">Musa malaccensis</name>
    <dbReference type="NCBI Taxonomy" id="214687"/>
    <lineage>
        <taxon>Eukaryota</taxon>
        <taxon>Viridiplantae</taxon>
        <taxon>Streptophyta</taxon>
        <taxon>Embryophyta</taxon>
        <taxon>Tracheophyta</taxon>
        <taxon>Spermatophyta</taxon>
        <taxon>Magnoliopsida</taxon>
        <taxon>Liliopsida</taxon>
        <taxon>Zingiberales</taxon>
        <taxon>Musaceae</taxon>
        <taxon>Musa</taxon>
    </lineage>
</organism>
<dbReference type="InParanoid" id="A0A804INZ7"/>
<dbReference type="AlphaFoldDB" id="A0A804INZ7"/>
<evidence type="ECO:0000313" key="2">
    <source>
        <dbReference type="Proteomes" id="UP000012960"/>
    </source>
</evidence>
<accession>A0A804INZ7</accession>
<protein>
    <submittedName>
        <fullName evidence="1">Uncharacterized protein</fullName>
    </submittedName>
</protein>
<dbReference type="EnsemblPlants" id="Ma04_t12540.1">
    <property type="protein sequence ID" value="Ma04_p12540.1"/>
    <property type="gene ID" value="Ma04_g12540"/>
</dbReference>
<sequence length="130" mass="14836">MLTSSNRSTRCHQASIFSHSTSSVEKLLFLSVHPPRGETLEDITTVEGYTDIIVLKHFKSGVARWQLLQPVFFFIKAGMIKDSIQHSTLLHQKTFLKVALCFLEVASRSDVAYQARAQKERFGEMMHRPL</sequence>
<dbReference type="Proteomes" id="UP000012960">
    <property type="component" value="Unplaced"/>
</dbReference>